<organism evidence="2 3">
    <name type="scientific">Triticum aestivum</name>
    <name type="common">Wheat</name>
    <dbReference type="NCBI Taxonomy" id="4565"/>
    <lineage>
        <taxon>Eukaryota</taxon>
        <taxon>Viridiplantae</taxon>
        <taxon>Streptophyta</taxon>
        <taxon>Embryophyta</taxon>
        <taxon>Tracheophyta</taxon>
        <taxon>Spermatophyta</taxon>
        <taxon>Magnoliopsida</taxon>
        <taxon>Liliopsida</taxon>
        <taxon>Poales</taxon>
        <taxon>Poaceae</taxon>
        <taxon>BOP clade</taxon>
        <taxon>Pooideae</taxon>
        <taxon>Triticodae</taxon>
        <taxon>Triticeae</taxon>
        <taxon>Triticinae</taxon>
        <taxon>Triticum</taxon>
    </lineage>
</organism>
<feature type="transmembrane region" description="Helical" evidence="1">
    <location>
        <begin position="12"/>
        <end position="34"/>
    </location>
</feature>
<evidence type="ECO:0000313" key="2">
    <source>
        <dbReference type="EMBL" id="SPT16581.1"/>
    </source>
</evidence>
<dbReference type="AlphaFoldDB" id="A0A7H4LD93"/>
<keyword evidence="1" id="KW-0472">Membrane</keyword>
<dbReference type="EMBL" id="LS480641">
    <property type="protein sequence ID" value="SPT16581.1"/>
    <property type="molecule type" value="Genomic_DNA"/>
</dbReference>
<feature type="transmembrane region" description="Helical" evidence="1">
    <location>
        <begin position="63"/>
        <end position="82"/>
    </location>
</feature>
<accession>A0A7H4LD93</accession>
<evidence type="ECO:0000256" key="1">
    <source>
        <dbReference type="SAM" id="Phobius"/>
    </source>
</evidence>
<evidence type="ECO:0000313" key="3">
    <source>
        <dbReference type="Proteomes" id="UP000280104"/>
    </source>
</evidence>
<protein>
    <submittedName>
        <fullName evidence="2">Uncharacterized protein</fullName>
    </submittedName>
</protein>
<keyword evidence="1" id="KW-1133">Transmembrane helix</keyword>
<keyword evidence="1" id="KW-0812">Transmembrane</keyword>
<feature type="transmembrane region" description="Helical" evidence="1">
    <location>
        <begin position="234"/>
        <end position="254"/>
    </location>
</feature>
<dbReference type="PANTHER" id="PTHR12242:SF6">
    <property type="entry name" value="PROTEIN ROLLING PROTEIN"/>
    <property type="match status" value="1"/>
</dbReference>
<sequence length="332" mass="37424">MSTPADGAAYWLRWQVLVCGAVIAVPTALAAALLPRLRRSAAPLRATDLWLPCWPRLHPGWLLGYRAFALAAAAALLVRDIVPHGPRVFFFYTQWTFLLVTIYFAVATAISAHGCWSYSKKSLRKTDEYGDVENRDLSTSISGERKNDEIDKMASYYEQIANEKRAAFWGRCMQIIYQASAGATMLTDVTFWGLLVPFFYRDKFGLSMVTDGMHSVNAVLLLIDTLLNNMPFPWYRIAFFVFWSCSYVTFQWVIHASGALSWWPYPFLDLASPGALLWVPRHGRRSRPVLLCVLAGCQGEAHLLPKDVPTGLREDKLEPLSSHGHTPSRVYV</sequence>
<reference evidence="2 3" key="1">
    <citation type="submission" date="2018-05" db="EMBL/GenBank/DDBJ databases">
        <authorList>
            <person name="Thind KAUR A."/>
        </authorList>
    </citation>
    <scope>NUCLEOTIDE SEQUENCE [LARGE SCALE GENOMIC DNA]</scope>
</reference>
<feature type="transmembrane region" description="Helical" evidence="1">
    <location>
        <begin position="94"/>
        <end position="116"/>
    </location>
</feature>
<dbReference type="PANTHER" id="PTHR12242">
    <property type="entry name" value="OS02G0130600 PROTEIN-RELATED"/>
    <property type="match status" value="1"/>
</dbReference>
<feature type="transmembrane region" description="Helical" evidence="1">
    <location>
        <begin position="175"/>
        <end position="200"/>
    </location>
</feature>
<name>A0A7H4LD93_WHEAT</name>
<dbReference type="Proteomes" id="UP000280104">
    <property type="component" value="Chromosome II"/>
</dbReference>
<proteinExistence type="predicted"/>
<gene>
    <name evidence="2" type="ORF">CAMPLR22A2D_LOCUS1180</name>
</gene>